<dbReference type="GO" id="GO:0000145">
    <property type="term" value="C:exocyst"/>
    <property type="evidence" value="ECO:0007669"/>
    <property type="project" value="UniProtKB-UniRule"/>
</dbReference>
<evidence type="ECO:0000313" key="3">
    <source>
        <dbReference type="Proteomes" id="UP000288805"/>
    </source>
</evidence>
<dbReference type="PANTHER" id="PTHR14146">
    <property type="entry name" value="EXOCYST COMPLEX COMPONENT 4"/>
    <property type="match status" value="1"/>
</dbReference>
<comment type="similarity">
    <text evidence="1">Belongs to the SEC8 family.</text>
</comment>
<dbReference type="GO" id="GO:0090522">
    <property type="term" value="P:vesicle tethering involved in exocytosis"/>
    <property type="evidence" value="ECO:0007669"/>
    <property type="project" value="UniProtKB-UniRule"/>
</dbReference>
<dbReference type="PANTHER" id="PTHR14146:SF0">
    <property type="entry name" value="EXOCYST COMPLEX COMPONENT 4"/>
    <property type="match status" value="1"/>
</dbReference>
<comment type="function">
    <text evidence="1">Component of the exocyst complex involved in the docking of exocytic vesicles with fusion sites on the plasma membrane.</text>
</comment>
<keyword evidence="1" id="KW-0813">Transport</keyword>
<gene>
    <name evidence="2" type="primary">SEC8_5</name>
    <name evidence="2" type="ORF">CK203_089147</name>
</gene>
<accession>A0A438DUD9</accession>
<name>A0A438DUD9_VITVI</name>
<comment type="caution">
    <text evidence="2">The sequence shown here is derived from an EMBL/GenBank/DDBJ whole genome shotgun (WGS) entry which is preliminary data.</text>
</comment>
<organism evidence="2 3">
    <name type="scientific">Vitis vinifera</name>
    <name type="common">Grape</name>
    <dbReference type="NCBI Taxonomy" id="29760"/>
    <lineage>
        <taxon>Eukaryota</taxon>
        <taxon>Viridiplantae</taxon>
        <taxon>Streptophyta</taxon>
        <taxon>Embryophyta</taxon>
        <taxon>Tracheophyta</taxon>
        <taxon>Spermatophyta</taxon>
        <taxon>Magnoliopsida</taxon>
        <taxon>eudicotyledons</taxon>
        <taxon>Gunneridae</taxon>
        <taxon>Pentapetalae</taxon>
        <taxon>rosids</taxon>
        <taxon>Vitales</taxon>
        <taxon>Vitaceae</taxon>
        <taxon>Viteae</taxon>
        <taxon>Vitis</taxon>
    </lineage>
</organism>
<evidence type="ECO:0000256" key="1">
    <source>
        <dbReference type="RuleBase" id="RU367079"/>
    </source>
</evidence>
<dbReference type="InterPro" id="IPR039682">
    <property type="entry name" value="Sec8/EXOC4"/>
</dbReference>
<dbReference type="GO" id="GO:0015031">
    <property type="term" value="P:protein transport"/>
    <property type="evidence" value="ECO:0007669"/>
    <property type="project" value="UniProtKB-KW"/>
</dbReference>
<reference evidence="2 3" key="1">
    <citation type="journal article" date="2018" name="PLoS Genet.">
        <title>Population sequencing reveals clonal diversity and ancestral inbreeding in the grapevine cultivar Chardonnay.</title>
        <authorList>
            <person name="Roach M.J."/>
            <person name="Johnson D.L."/>
            <person name="Bohlmann J."/>
            <person name="van Vuuren H.J."/>
            <person name="Jones S.J."/>
            <person name="Pretorius I.S."/>
            <person name="Schmidt S.A."/>
            <person name="Borneman A.R."/>
        </authorList>
    </citation>
    <scope>NUCLEOTIDE SEQUENCE [LARGE SCALE GENOMIC DNA]</scope>
    <source>
        <strain evidence="3">cv. Chardonnay</strain>
        <tissue evidence="2">Leaf</tissue>
    </source>
</reference>
<dbReference type="EMBL" id="QGNW01001496">
    <property type="protein sequence ID" value="RVW39010.1"/>
    <property type="molecule type" value="Genomic_DNA"/>
</dbReference>
<sequence>MCFYIHCGSQVLGYDEVCHVHLVGSQRLRPTIHEIITSKIKAHAELVNSTRSGICRAAHTATTGLHYLKGQLESYQSPKQKRQNGISLAGTLLAVSPVSPVMAPAGTAQTAAKELLDSILDIVVRIFENHVVVGELLESKGTQVDMNTPKSVTVEVNWNHDSEASQVTGGYSIGFSLTVLQVAFLHSVCKVNANNSYVRFCGQLRKLHLQMLLSKQLDLQARLLPKKRGIVPLVSYLTVPSDFPPVILLLLSSMLLFNKTMVLGSANQNYYIIISLMLMDYRDRSEDGLTFAFRFTDATISVPNQGVDLIRQGWTRRGPNVLQEGYGSAAILPEQGIYLAASIYRPVIQFTDKIASMLPKKYSQLGNDGLLAFVENFVKDHFLPTMFVDYRKGVQQAISSKPFIIEQWSNDAGLDGTNIHLGPAAFRPRSHAASTYSPLVEKGRPVLQGLLAIDFLAKEVLGWAQAMPKFAGDLVKFAFSSYCT</sequence>
<dbReference type="Proteomes" id="UP000288805">
    <property type="component" value="Unassembled WGS sequence"/>
</dbReference>
<keyword evidence="1" id="KW-0268">Exocytosis</keyword>
<proteinExistence type="inferred from homology"/>
<evidence type="ECO:0000313" key="2">
    <source>
        <dbReference type="EMBL" id="RVW39010.1"/>
    </source>
</evidence>
<protein>
    <recommendedName>
        <fullName evidence="1">Exocyst complex component Sec8</fullName>
    </recommendedName>
</protein>
<dbReference type="AlphaFoldDB" id="A0A438DUD9"/>
<dbReference type="GO" id="GO:0006612">
    <property type="term" value="P:protein targeting to membrane"/>
    <property type="evidence" value="ECO:0007669"/>
    <property type="project" value="UniProtKB-UniRule"/>
</dbReference>
<keyword evidence="1" id="KW-0653">Protein transport</keyword>